<dbReference type="Proteomes" id="UP000078541">
    <property type="component" value="Unassembled WGS sequence"/>
</dbReference>
<feature type="compositionally biased region" description="Acidic residues" evidence="1">
    <location>
        <begin position="7"/>
        <end position="24"/>
    </location>
</feature>
<keyword evidence="3" id="KW-1185">Reference proteome</keyword>
<proteinExistence type="predicted"/>
<accession>A0A195FGI4</accession>
<evidence type="ECO:0000313" key="2">
    <source>
        <dbReference type="EMBL" id="KYN39491.1"/>
    </source>
</evidence>
<evidence type="ECO:0000256" key="1">
    <source>
        <dbReference type="SAM" id="MobiDB-lite"/>
    </source>
</evidence>
<protein>
    <submittedName>
        <fullName evidence="2">Uncharacterized protein</fullName>
    </submittedName>
</protein>
<reference evidence="2 3" key="1">
    <citation type="submission" date="2016-03" db="EMBL/GenBank/DDBJ databases">
        <title>Trachymyrmex septentrionalis WGS genome.</title>
        <authorList>
            <person name="Nygaard S."/>
            <person name="Hu H."/>
            <person name="Boomsma J."/>
            <person name="Zhang G."/>
        </authorList>
    </citation>
    <scope>NUCLEOTIDE SEQUENCE [LARGE SCALE GENOMIC DNA]</scope>
    <source>
        <strain evidence="2">Tsep2-gDNA-1</strain>
        <tissue evidence="2">Whole body</tissue>
    </source>
</reference>
<evidence type="ECO:0000313" key="3">
    <source>
        <dbReference type="Proteomes" id="UP000078541"/>
    </source>
</evidence>
<name>A0A195FGI4_9HYME</name>
<organism evidence="2 3">
    <name type="scientific">Trachymyrmex septentrionalis</name>
    <dbReference type="NCBI Taxonomy" id="34720"/>
    <lineage>
        <taxon>Eukaryota</taxon>
        <taxon>Metazoa</taxon>
        <taxon>Ecdysozoa</taxon>
        <taxon>Arthropoda</taxon>
        <taxon>Hexapoda</taxon>
        <taxon>Insecta</taxon>
        <taxon>Pterygota</taxon>
        <taxon>Neoptera</taxon>
        <taxon>Endopterygota</taxon>
        <taxon>Hymenoptera</taxon>
        <taxon>Apocrita</taxon>
        <taxon>Aculeata</taxon>
        <taxon>Formicoidea</taxon>
        <taxon>Formicidae</taxon>
        <taxon>Myrmicinae</taxon>
        <taxon>Trachymyrmex</taxon>
    </lineage>
</organism>
<sequence>MKSSDILDSENNSEFELLSDSENNSEFEEEHNEFVHKENEIFEKIIYIPTLPSTFNSLVKKTVKLETDEPQCVIELLGDLLGVKDHEINKVAFWFLDTVALQVLRYKNCLDDYYRSILISWLAGEMKLIRDKQLLRENFFKEMRILFLYVAKKLSDGDRLPHWEVLMDAYSEIMAQNSTSNWSTDSETEYLNTNKSSEKELIAEDECAFQENKFTFVGKHLKNYKNSVTNNLEEKSPKNFKIVLTTENSRTDTITDENTIIESSNLMNPSDVLDVIVEATYNMYANELRYALIYAVFVKSIQMQMFLMPHAHQIQRQIKFALSGGSFDVQLRERLEEVACESIIDNEKEITDDMREDQMIEDFEIPPSPPSSLNEEEILTNNCRFILPLIEANEAVQIFEMHARSM</sequence>
<gene>
    <name evidence="2" type="ORF">ALC56_05984</name>
</gene>
<feature type="region of interest" description="Disordered" evidence="1">
    <location>
        <begin position="1"/>
        <end position="24"/>
    </location>
</feature>
<dbReference type="AlphaFoldDB" id="A0A195FGI4"/>
<dbReference type="EMBL" id="KQ981606">
    <property type="protein sequence ID" value="KYN39491.1"/>
    <property type="molecule type" value="Genomic_DNA"/>
</dbReference>